<name>A0AAE1K9X1_PETCI</name>
<comment type="caution">
    <text evidence="5">The sequence shown here is derived from an EMBL/GenBank/DDBJ whole genome shotgun (WGS) entry which is preliminary data.</text>
</comment>
<gene>
    <name evidence="5" type="ORF">Pcinc_026560</name>
</gene>
<dbReference type="Pfam" id="PF03937">
    <property type="entry name" value="Sdh5"/>
    <property type="match status" value="1"/>
</dbReference>
<dbReference type="EMBL" id="JAWQEG010003095">
    <property type="protein sequence ID" value="KAK3868014.1"/>
    <property type="molecule type" value="Genomic_DNA"/>
</dbReference>
<organism evidence="5 6">
    <name type="scientific">Petrolisthes cinctipes</name>
    <name type="common">Flat porcelain crab</name>
    <dbReference type="NCBI Taxonomy" id="88211"/>
    <lineage>
        <taxon>Eukaryota</taxon>
        <taxon>Metazoa</taxon>
        <taxon>Ecdysozoa</taxon>
        <taxon>Arthropoda</taxon>
        <taxon>Crustacea</taxon>
        <taxon>Multicrustacea</taxon>
        <taxon>Malacostraca</taxon>
        <taxon>Eumalacostraca</taxon>
        <taxon>Eucarida</taxon>
        <taxon>Decapoda</taxon>
        <taxon>Pleocyemata</taxon>
        <taxon>Anomura</taxon>
        <taxon>Galatheoidea</taxon>
        <taxon>Porcellanidae</taxon>
        <taxon>Petrolisthes</taxon>
    </lineage>
</organism>
<dbReference type="FunFam" id="1.10.150.250:FF:000002">
    <property type="entry name" value="Succinate dehydrogenase assembly factor 2, mitochondrial"/>
    <property type="match status" value="1"/>
</dbReference>
<dbReference type="Gene3D" id="1.10.150.250">
    <property type="entry name" value="Flavinator of succinate dehydrogenase"/>
    <property type="match status" value="1"/>
</dbReference>
<comment type="subunit">
    <text evidence="4">Interacts with the flavoprotein subunit within the SDH catalytic dimer.</text>
</comment>
<protein>
    <recommendedName>
        <fullName evidence="4">Succinate dehydrogenase assembly factor 2, mitochondrial</fullName>
        <shortName evidence="4">SDH assembly factor 2</shortName>
        <shortName evidence="4">SDHAF2</shortName>
    </recommendedName>
</protein>
<evidence type="ECO:0000256" key="4">
    <source>
        <dbReference type="HAMAP-Rule" id="MF_03057"/>
    </source>
</evidence>
<evidence type="ECO:0000256" key="1">
    <source>
        <dbReference type="ARBA" id="ARBA00004305"/>
    </source>
</evidence>
<dbReference type="SUPFAM" id="SSF109910">
    <property type="entry name" value="YgfY-like"/>
    <property type="match status" value="1"/>
</dbReference>
<dbReference type="GO" id="GO:0005759">
    <property type="term" value="C:mitochondrial matrix"/>
    <property type="evidence" value="ECO:0007669"/>
    <property type="project" value="UniProtKB-SubCell"/>
</dbReference>
<evidence type="ECO:0000313" key="5">
    <source>
        <dbReference type="EMBL" id="KAK3868014.1"/>
    </source>
</evidence>
<comment type="function">
    <text evidence="4">Plays an essential role in the assembly of succinate dehydrogenase (SDH), an enzyme complex (also referred to as respiratory complex II) that is a component of both the tricarboxylic acid (TCA) cycle and the mitochondrial electron transport chain, and which couples the oxidation of succinate to fumarate with the reduction of ubiquinone (coenzyme Q) to ubiquinol. Required for flavinylation (covalent attachment of FAD) of the flavoprotein subunit of the SDH catalytic dimer.</text>
</comment>
<evidence type="ECO:0000313" key="6">
    <source>
        <dbReference type="Proteomes" id="UP001286313"/>
    </source>
</evidence>
<comment type="similarity">
    <text evidence="4">Belongs to the SDHAF2 family.</text>
</comment>
<dbReference type="GO" id="GO:0006121">
    <property type="term" value="P:mitochondrial electron transport, succinate to ubiquinone"/>
    <property type="evidence" value="ECO:0007669"/>
    <property type="project" value="UniProtKB-UniRule"/>
</dbReference>
<sequence length="157" mass="18297">MLFKAVSGAVRNFYRITPRNTAGTASAWRWYSKDTGDLHPAPPDIQEPTIPPYEEKVGEPVHIRRARLQYQSRKRGMLENGLLLSSFAHRFLPTMTDAQLAMYDRLINLPSNDWEIYYWATGVRETPQEFDNEVMSKLKDFVQNSERQNRTVQPNLH</sequence>
<proteinExistence type="inferred from homology"/>
<dbReference type="InterPro" id="IPR005631">
    <property type="entry name" value="SDH"/>
</dbReference>
<dbReference type="PANTHER" id="PTHR12469">
    <property type="entry name" value="PROTEIN EMI5 HOMOLOG, MITOCHONDRIAL"/>
    <property type="match status" value="1"/>
</dbReference>
<dbReference type="GO" id="GO:0034553">
    <property type="term" value="P:mitochondrial respiratory chain complex II assembly"/>
    <property type="evidence" value="ECO:0007669"/>
    <property type="project" value="TreeGrafter"/>
</dbReference>
<accession>A0AAE1K9X1</accession>
<dbReference type="Proteomes" id="UP001286313">
    <property type="component" value="Unassembled WGS sequence"/>
</dbReference>
<keyword evidence="2 4" id="KW-0496">Mitochondrion</keyword>
<reference evidence="5" key="1">
    <citation type="submission" date="2023-10" db="EMBL/GenBank/DDBJ databases">
        <title>Genome assemblies of two species of porcelain crab, Petrolisthes cinctipes and Petrolisthes manimaculis (Anomura: Porcellanidae).</title>
        <authorList>
            <person name="Angst P."/>
        </authorList>
    </citation>
    <scope>NUCLEOTIDE SEQUENCE</scope>
    <source>
        <strain evidence="5">PB745_01</strain>
        <tissue evidence="5">Gill</tissue>
    </source>
</reference>
<dbReference type="PANTHER" id="PTHR12469:SF2">
    <property type="entry name" value="SUCCINATE DEHYDROGENASE ASSEMBLY FACTOR 2, MITOCHONDRIAL"/>
    <property type="match status" value="1"/>
</dbReference>
<comment type="subcellular location">
    <subcellularLocation>
        <location evidence="1 4">Mitochondrion matrix</location>
    </subcellularLocation>
</comment>
<evidence type="ECO:0000256" key="2">
    <source>
        <dbReference type="ARBA" id="ARBA00023128"/>
    </source>
</evidence>
<dbReference type="InterPro" id="IPR028882">
    <property type="entry name" value="SDHAF2"/>
</dbReference>
<dbReference type="GO" id="GO:0006099">
    <property type="term" value="P:tricarboxylic acid cycle"/>
    <property type="evidence" value="ECO:0007669"/>
    <property type="project" value="TreeGrafter"/>
</dbReference>
<keyword evidence="6" id="KW-1185">Reference proteome</keyword>
<dbReference type="InterPro" id="IPR036714">
    <property type="entry name" value="SDH_sf"/>
</dbReference>
<dbReference type="AlphaFoldDB" id="A0AAE1K9X1"/>
<dbReference type="HAMAP" id="MF_03057">
    <property type="entry name" value="SDHAF2"/>
    <property type="match status" value="1"/>
</dbReference>
<evidence type="ECO:0000256" key="3">
    <source>
        <dbReference type="ARBA" id="ARBA00023186"/>
    </source>
</evidence>
<keyword evidence="3 4" id="KW-0143">Chaperone</keyword>